<comment type="caution">
    <text evidence="1">The sequence shown here is derived from an EMBL/GenBank/DDBJ whole genome shotgun (WGS) entry which is preliminary data.</text>
</comment>
<name>A0ABW8H0A6_9GAMM</name>
<evidence type="ECO:0000313" key="2">
    <source>
        <dbReference type="Proteomes" id="UP001617702"/>
    </source>
</evidence>
<organism evidence="1 2">
    <name type="scientific">Pectobacterium jejuense</name>
    <dbReference type="NCBI Taxonomy" id="2974022"/>
    <lineage>
        <taxon>Bacteria</taxon>
        <taxon>Pseudomonadati</taxon>
        <taxon>Pseudomonadota</taxon>
        <taxon>Gammaproteobacteria</taxon>
        <taxon>Enterobacterales</taxon>
        <taxon>Pectobacteriaceae</taxon>
        <taxon>Pectobacterium</taxon>
    </lineage>
</organism>
<dbReference type="Proteomes" id="UP001617702">
    <property type="component" value="Unassembled WGS sequence"/>
</dbReference>
<reference evidence="1 2" key="1">
    <citation type="submission" date="2024-10" db="EMBL/GenBank/DDBJ databases">
        <authorList>
            <person name="Lu C.-H."/>
        </authorList>
    </citation>
    <scope>NUCLEOTIDE SEQUENCE [LARGE SCALE GENOMIC DNA]</scope>
    <source>
        <strain evidence="1 2">22LXZD03-01</strain>
    </source>
</reference>
<sequence length="109" mass="12239">MLRSFLLSISLPVFMSFFLFSSNAIGSEGKVISIDFLNQKTNVIDRDTSCFFKKKTLEDIIVNNKISISDIDRCIAECSYLLGIPDDYGSTQFHSCVAQCKGMIPMCDF</sequence>
<evidence type="ECO:0000313" key="1">
    <source>
        <dbReference type="EMBL" id="MFJ5514961.1"/>
    </source>
</evidence>
<dbReference type="RefSeq" id="WP_400355859.1">
    <property type="nucleotide sequence ID" value="NZ_JBIXLA010000009.1"/>
</dbReference>
<keyword evidence="2" id="KW-1185">Reference proteome</keyword>
<protein>
    <submittedName>
        <fullName evidence="1">Uncharacterized protein</fullName>
    </submittedName>
</protein>
<proteinExistence type="predicted"/>
<accession>A0ABW8H0A6</accession>
<gene>
    <name evidence="1" type="ORF">ACIPUH_19440</name>
</gene>
<dbReference type="EMBL" id="JBIXLB010000010">
    <property type="protein sequence ID" value="MFJ5514961.1"/>
    <property type="molecule type" value="Genomic_DNA"/>
</dbReference>